<dbReference type="Gene3D" id="1.10.10.60">
    <property type="entry name" value="Homeodomain-like"/>
    <property type="match status" value="1"/>
</dbReference>
<dbReference type="SUPFAM" id="SSF46689">
    <property type="entry name" value="Homeodomain-like"/>
    <property type="match status" value="1"/>
</dbReference>
<accession>A0A0B3YGP4</accession>
<name>A0A0B3YGP4_9ALTE</name>
<keyword evidence="2" id="KW-0229">DNA integration</keyword>
<protein>
    <submittedName>
        <fullName evidence="7">Resolvase</fullName>
    </submittedName>
</protein>
<dbReference type="Gene3D" id="3.40.50.1390">
    <property type="entry name" value="Resolvase, N-terminal catalytic domain"/>
    <property type="match status" value="1"/>
</dbReference>
<evidence type="ECO:0000259" key="6">
    <source>
        <dbReference type="PROSITE" id="PS51736"/>
    </source>
</evidence>
<evidence type="ECO:0000313" key="7">
    <source>
        <dbReference type="EMBL" id="KHT53426.1"/>
    </source>
</evidence>
<dbReference type="InterPro" id="IPR006120">
    <property type="entry name" value="Resolvase_HTH_dom"/>
</dbReference>
<dbReference type="Pfam" id="PF00239">
    <property type="entry name" value="Resolvase"/>
    <property type="match status" value="1"/>
</dbReference>
<dbReference type="Proteomes" id="UP000031197">
    <property type="component" value="Unassembled WGS sequence"/>
</dbReference>
<dbReference type="CDD" id="cd03768">
    <property type="entry name" value="SR_ResInv"/>
    <property type="match status" value="1"/>
</dbReference>
<dbReference type="Pfam" id="PF02796">
    <property type="entry name" value="HTH_7"/>
    <property type="match status" value="1"/>
</dbReference>
<dbReference type="InterPro" id="IPR009057">
    <property type="entry name" value="Homeodomain-like_sf"/>
</dbReference>
<keyword evidence="4" id="KW-0233">DNA recombination</keyword>
<proteinExistence type="inferred from homology"/>
<dbReference type="SMART" id="SM00857">
    <property type="entry name" value="Resolvase"/>
    <property type="match status" value="1"/>
</dbReference>
<dbReference type="GO" id="GO:0015074">
    <property type="term" value="P:DNA integration"/>
    <property type="evidence" value="ECO:0007669"/>
    <property type="project" value="UniProtKB-KW"/>
</dbReference>
<dbReference type="AlphaFoldDB" id="A0A0B3YGP4"/>
<comment type="similarity">
    <text evidence="1">Belongs to the site-specific recombinase resolvase family.</text>
</comment>
<dbReference type="PROSITE" id="PS00398">
    <property type="entry name" value="RECOMBINASES_2"/>
    <property type="match status" value="1"/>
</dbReference>
<dbReference type="GO" id="GO:0003677">
    <property type="term" value="F:DNA binding"/>
    <property type="evidence" value="ECO:0007669"/>
    <property type="project" value="UniProtKB-KW"/>
</dbReference>
<dbReference type="EMBL" id="JWLW01000014">
    <property type="protein sequence ID" value="KHT53426.1"/>
    <property type="molecule type" value="Genomic_DNA"/>
</dbReference>
<dbReference type="InterPro" id="IPR006119">
    <property type="entry name" value="Resolv_N"/>
</dbReference>
<evidence type="ECO:0000256" key="3">
    <source>
        <dbReference type="ARBA" id="ARBA00023125"/>
    </source>
</evidence>
<organism evidence="7 8">
    <name type="scientific">Alteromonas marina</name>
    <dbReference type="NCBI Taxonomy" id="203795"/>
    <lineage>
        <taxon>Bacteria</taxon>
        <taxon>Pseudomonadati</taxon>
        <taxon>Pseudomonadota</taxon>
        <taxon>Gammaproteobacteria</taxon>
        <taxon>Alteromonadales</taxon>
        <taxon>Alteromonadaceae</taxon>
        <taxon>Alteromonas/Salinimonas group</taxon>
        <taxon>Alteromonas</taxon>
    </lineage>
</organism>
<evidence type="ECO:0000256" key="2">
    <source>
        <dbReference type="ARBA" id="ARBA00022908"/>
    </source>
</evidence>
<evidence type="ECO:0000256" key="4">
    <source>
        <dbReference type="ARBA" id="ARBA00023172"/>
    </source>
</evidence>
<dbReference type="InterPro" id="IPR050639">
    <property type="entry name" value="SSR_resolvase"/>
</dbReference>
<dbReference type="PANTHER" id="PTHR30461">
    <property type="entry name" value="DNA-INVERTASE FROM LAMBDOID PROPHAGE"/>
    <property type="match status" value="1"/>
</dbReference>
<evidence type="ECO:0000313" key="8">
    <source>
        <dbReference type="Proteomes" id="UP000031197"/>
    </source>
</evidence>
<keyword evidence="3" id="KW-0238">DNA-binding</keyword>
<dbReference type="PROSITE" id="PS51736">
    <property type="entry name" value="RECOMBINASES_3"/>
    <property type="match status" value="1"/>
</dbReference>
<sequence>MQLIGFARVSTSSQDLANQLRTLEEHGCNKVFHGKQSGKSKENELKLKELVDYVREGDTVVVTKLDRLGRSLKSILETIQQITDKGATLKTLDGAIDTTNSSPFAQAQLNLIGTFAQLERDLIVQRTTEGREAAKDKGVKFGRKSVLTEEQRKSIKKKLSNGSTVYALAKEYEVSRQTIMRVRDKA</sequence>
<evidence type="ECO:0000256" key="1">
    <source>
        <dbReference type="ARBA" id="ARBA00009913"/>
    </source>
</evidence>
<reference evidence="7 8" key="1">
    <citation type="submission" date="2014-12" db="EMBL/GenBank/DDBJ databases">
        <title>Genome sequencing of Alteromonas marina AD001.</title>
        <authorList>
            <person name="Adrian T.G.S."/>
            <person name="Chan K.G."/>
        </authorList>
    </citation>
    <scope>NUCLEOTIDE SEQUENCE [LARGE SCALE GENOMIC DNA]</scope>
    <source>
        <strain evidence="7 8">AD001</strain>
    </source>
</reference>
<dbReference type="SUPFAM" id="SSF53041">
    <property type="entry name" value="Resolvase-like"/>
    <property type="match status" value="1"/>
</dbReference>
<keyword evidence="8" id="KW-1185">Reference proteome</keyword>
<comment type="caution">
    <text evidence="7">The sequence shown here is derived from an EMBL/GenBank/DDBJ whole genome shotgun (WGS) entry which is preliminary data.</text>
</comment>
<dbReference type="GO" id="GO:0000150">
    <property type="term" value="F:DNA strand exchange activity"/>
    <property type="evidence" value="ECO:0007669"/>
    <property type="project" value="InterPro"/>
</dbReference>
<dbReference type="CDD" id="cd00569">
    <property type="entry name" value="HTH_Hin_like"/>
    <property type="match status" value="1"/>
</dbReference>
<gene>
    <name evidence="7" type="ORF">RJ41_09010</name>
</gene>
<dbReference type="OrthoDB" id="9786476at2"/>
<dbReference type="InterPro" id="IPR036162">
    <property type="entry name" value="Resolvase-like_N_sf"/>
</dbReference>
<evidence type="ECO:0000256" key="5">
    <source>
        <dbReference type="PIRSR" id="PIRSR606118-50"/>
    </source>
</evidence>
<feature type="active site" description="O-(5'-phospho-DNA)-serine intermediate" evidence="5">
    <location>
        <position position="10"/>
    </location>
</feature>
<dbReference type="PANTHER" id="PTHR30461:SF26">
    <property type="entry name" value="RESOLVASE HOMOLOG YNEB"/>
    <property type="match status" value="1"/>
</dbReference>
<dbReference type="InterPro" id="IPR006118">
    <property type="entry name" value="Recombinase_CS"/>
</dbReference>
<dbReference type="RefSeq" id="WP_039219748.1">
    <property type="nucleotide sequence ID" value="NZ_JWLW01000014.1"/>
</dbReference>
<feature type="domain" description="Resolvase/invertase-type recombinase catalytic" evidence="6">
    <location>
        <begin position="2"/>
        <end position="138"/>
    </location>
</feature>